<keyword evidence="4 11" id="KW-0285">Flavoprotein</keyword>
<evidence type="ECO:0000256" key="6">
    <source>
        <dbReference type="ARBA" id="ARBA00022723"/>
    </source>
</evidence>
<evidence type="ECO:0000256" key="1">
    <source>
        <dbReference type="ARBA" id="ARBA00001946"/>
    </source>
</evidence>
<reference evidence="13 14" key="1">
    <citation type="submission" date="2024-03" db="EMBL/GenBank/DDBJ databases">
        <title>Human intestinal bacterial collection.</title>
        <authorList>
            <person name="Pauvert C."/>
            <person name="Hitch T.C.A."/>
            <person name="Clavel T."/>
        </authorList>
    </citation>
    <scope>NUCLEOTIDE SEQUENCE [LARGE SCALE GENOMIC DNA]</scope>
    <source>
        <strain evidence="13 14">CLA-AP-H18</strain>
    </source>
</reference>
<evidence type="ECO:0000256" key="2">
    <source>
        <dbReference type="ARBA" id="ARBA00011955"/>
    </source>
</evidence>
<dbReference type="EMBL" id="JBBMFI010000001">
    <property type="protein sequence ID" value="MEQ2564794.1"/>
    <property type="molecule type" value="Genomic_DNA"/>
</dbReference>
<proteinExistence type="inferred from homology"/>
<dbReference type="GO" id="GO:0016740">
    <property type="term" value="F:transferase activity"/>
    <property type="evidence" value="ECO:0007669"/>
    <property type="project" value="UniProtKB-KW"/>
</dbReference>
<evidence type="ECO:0000256" key="4">
    <source>
        <dbReference type="ARBA" id="ARBA00022630"/>
    </source>
</evidence>
<comment type="function">
    <text evidence="12">Flavin transferase that catalyzes the transfer of the FMN moiety of FAD and its covalent binding to the hydroxyl group of a threonine residue in a target flavoprotein.</text>
</comment>
<organism evidence="13 14">
    <name type="scientific">Ruminococcoides intestinihominis</name>
    <dbReference type="NCBI Taxonomy" id="3133161"/>
    <lineage>
        <taxon>Bacteria</taxon>
        <taxon>Bacillati</taxon>
        <taxon>Bacillota</taxon>
        <taxon>Clostridia</taxon>
        <taxon>Eubacteriales</taxon>
        <taxon>Oscillospiraceae</taxon>
        <taxon>Ruminococcoides</taxon>
    </lineage>
</organism>
<evidence type="ECO:0000256" key="3">
    <source>
        <dbReference type="ARBA" id="ARBA00016337"/>
    </source>
</evidence>
<sequence>MRFIKAFSVLILIIMLVGCSNENEVNTSKTTVNDTIPASKEFFAMDTYMEVDAYGDNGEKAVAKAEKEVNKLDSILSTGKSTSEISKLNKNKKQVVSADTMSLIKESVKISKATNSAFNPTIYPLMELWGFTTKNYYVPKDNEIKPLLNHMDIDNIKIDERKNEVSFKDSNMKIDLGAIAKGYTSSKIIDIFKENNIKSGMVTLGGNVQVLGKKPDGSLWKVGIQNPIGEDEYLGVLQTSDKAVITSGGYERNFTKNGKTYHHILDPSNGYPANNGLTSVTIISSDGTLADALSTSLFVMGKDKAIDFYKKSNYNFDFILYTSDNKLIISDGIKDIFSSDLDIKVVNK</sequence>
<comment type="caution">
    <text evidence="13">The sequence shown here is derived from an EMBL/GenBank/DDBJ whole genome shotgun (WGS) entry which is preliminary data.</text>
</comment>
<keyword evidence="12" id="KW-0997">Cell inner membrane</keyword>
<evidence type="ECO:0000256" key="9">
    <source>
        <dbReference type="ARBA" id="ARBA00031306"/>
    </source>
</evidence>
<feature type="signal peptide" evidence="12">
    <location>
        <begin position="1"/>
        <end position="22"/>
    </location>
</feature>
<dbReference type="Pfam" id="PF02424">
    <property type="entry name" value="ApbE"/>
    <property type="match status" value="1"/>
</dbReference>
<comment type="catalytic activity">
    <reaction evidence="10 11 12">
        <text>L-threonyl-[protein] + FAD = FMN-L-threonyl-[protein] + AMP + H(+)</text>
        <dbReference type="Rhea" id="RHEA:36847"/>
        <dbReference type="Rhea" id="RHEA-COMP:11060"/>
        <dbReference type="Rhea" id="RHEA-COMP:11061"/>
        <dbReference type="ChEBI" id="CHEBI:15378"/>
        <dbReference type="ChEBI" id="CHEBI:30013"/>
        <dbReference type="ChEBI" id="CHEBI:57692"/>
        <dbReference type="ChEBI" id="CHEBI:74257"/>
        <dbReference type="ChEBI" id="CHEBI:456215"/>
        <dbReference type="EC" id="2.7.1.180"/>
    </reaction>
</comment>
<gene>
    <name evidence="13" type="ORF">ABFO16_00900</name>
</gene>
<protein>
    <recommendedName>
        <fullName evidence="3 11">FAD:protein FMN transferase</fullName>
        <ecNumber evidence="2 11">2.7.1.180</ecNumber>
    </recommendedName>
    <alternativeName>
        <fullName evidence="9 11">Flavin transferase</fullName>
    </alternativeName>
</protein>
<evidence type="ECO:0000256" key="7">
    <source>
        <dbReference type="ARBA" id="ARBA00022827"/>
    </source>
</evidence>
<accession>A0ABV1HRR3</accession>
<comment type="cofactor">
    <cofactor evidence="1 12">
        <name>Mg(2+)</name>
        <dbReference type="ChEBI" id="CHEBI:18420"/>
    </cofactor>
</comment>
<dbReference type="PANTHER" id="PTHR30040:SF2">
    <property type="entry name" value="FAD:PROTEIN FMN TRANSFERASE"/>
    <property type="match status" value="1"/>
</dbReference>
<comment type="subcellular location">
    <subcellularLocation>
        <location evidence="12">Cell inner membrane</location>
        <topology evidence="12">Lipid-anchor</topology>
        <orientation evidence="12">Periplasmic side</orientation>
    </subcellularLocation>
</comment>
<dbReference type="RefSeq" id="WP_022506001.1">
    <property type="nucleotide sequence ID" value="NZ_JBBMEY010000001.1"/>
</dbReference>
<evidence type="ECO:0000313" key="13">
    <source>
        <dbReference type="EMBL" id="MEQ2564794.1"/>
    </source>
</evidence>
<dbReference type="InterPro" id="IPR003374">
    <property type="entry name" value="ApbE-like_sf"/>
</dbReference>
<evidence type="ECO:0000313" key="14">
    <source>
        <dbReference type="Proteomes" id="UP001478133"/>
    </source>
</evidence>
<dbReference type="InterPro" id="IPR024932">
    <property type="entry name" value="ApbE"/>
</dbReference>
<keyword evidence="12" id="KW-0472">Membrane</keyword>
<dbReference type="PIRSF" id="PIRSF006268">
    <property type="entry name" value="ApbE"/>
    <property type="match status" value="1"/>
</dbReference>
<evidence type="ECO:0000256" key="11">
    <source>
        <dbReference type="PIRNR" id="PIRNR006268"/>
    </source>
</evidence>
<keyword evidence="12" id="KW-0449">Lipoprotein</keyword>
<feature type="chain" id="PRO_5044967214" description="FAD:protein FMN transferase" evidence="12">
    <location>
        <begin position="23"/>
        <end position="348"/>
    </location>
</feature>
<dbReference type="SUPFAM" id="SSF143631">
    <property type="entry name" value="ApbE-like"/>
    <property type="match status" value="1"/>
</dbReference>
<evidence type="ECO:0000256" key="10">
    <source>
        <dbReference type="ARBA" id="ARBA00048540"/>
    </source>
</evidence>
<keyword evidence="8 11" id="KW-0460">Magnesium</keyword>
<dbReference type="PANTHER" id="PTHR30040">
    <property type="entry name" value="THIAMINE BIOSYNTHESIS LIPOPROTEIN APBE"/>
    <property type="match status" value="1"/>
</dbReference>
<name>A0ABV1HRR3_9FIRM</name>
<keyword evidence="12" id="KW-1003">Cell membrane</keyword>
<keyword evidence="14" id="KW-1185">Reference proteome</keyword>
<keyword evidence="6 11" id="KW-0479">Metal-binding</keyword>
<dbReference type="Proteomes" id="UP001478133">
    <property type="component" value="Unassembled WGS sequence"/>
</dbReference>
<dbReference type="Gene3D" id="3.10.520.10">
    <property type="entry name" value="ApbE-like domains"/>
    <property type="match status" value="1"/>
</dbReference>
<evidence type="ECO:0000256" key="12">
    <source>
        <dbReference type="RuleBase" id="RU363002"/>
    </source>
</evidence>
<evidence type="ECO:0000256" key="8">
    <source>
        <dbReference type="ARBA" id="ARBA00022842"/>
    </source>
</evidence>
<dbReference type="EC" id="2.7.1.180" evidence="2 11"/>
<keyword evidence="12" id="KW-0732">Signal</keyword>
<comment type="similarity">
    <text evidence="11 12">Belongs to the ApbE family.</text>
</comment>
<evidence type="ECO:0000256" key="5">
    <source>
        <dbReference type="ARBA" id="ARBA00022679"/>
    </source>
</evidence>
<dbReference type="PROSITE" id="PS51257">
    <property type="entry name" value="PROKAR_LIPOPROTEIN"/>
    <property type="match status" value="1"/>
</dbReference>
<keyword evidence="7 11" id="KW-0274">FAD</keyword>
<keyword evidence="5 11" id="KW-0808">Transferase</keyword>